<dbReference type="EMBL" id="SSTD01019069">
    <property type="protein sequence ID" value="TYJ97002.1"/>
    <property type="molecule type" value="Genomic_DNA"/>
</dbReference>
<proteinExistence type="predicted"/>
<keyword evidence="1" id="KW-0511">Multifunctional enzyme</keyword>
<dbReference type="Pfam" id="PF17919">
    <property type="entry name" value="RT_RNaseH_2"/>
    <property type="match status" value="1"/>
</dbReference>
<evidence type="ECO:0000256" key="1">
    <source>
        <dbReference type="ARBA" id="ARBA00023268"/>
    </source>
</evidence>
<dbReference type="InterPro" id="IPR043502">
    <property type="entry name" value="DNA/RNA_pol_sf"/>
</dbReference>
<reference evidence="3 4" key="1">
    <citation type="submission" date="2019-08" db="EMBL/GenBank/DDBJ databases">
        <title>Draft genome sequences of two oriental melons (Cucumis melo L. var makuwa).</title>
        <authorList>
            <person name="Kwon S.-Y."/>
        </authorList>
    </citation>
    <scope>NUCLEOTIDE SEQUENCE [LARGE SCALE GENOMIC DNA]</scope>
    <source>
        <strain evidence="4">cv. Chang Bougi</strain>
        <tissue evidence="3">Leaf</tissue>
    </source>
</reference>
<dbReference type="InterPro" id="IPR043128">
    <property type="entry name" value="Rev_trsase/Diguanyl_cyclase"/>
</dbReference>
<dbReference type="InterPro" id="IPR050951">
    <property type="entry name" value="Retrovirus_Pol_polyprotein"/>
</dbReference>
<evidence type="ECO:0000259" key="2">
    <source>
        <dbReference type="Pfam" id="PF17919"/>
    </source>
</evidence>
<dbReference type="SUPFAM" id="SSF56672">
    <property type="entry name" value="DNA/RNA polymerases"/>
    <property type="match status" value="1"/>
</dbReference>
<dbReference type="PANTHER" id="PTHR37984">
    <property type="entry name" value="PROTEIN CBG26694"/>
    <property type="match status" value="1"/>
</dbReference>
<dbReference type="CDD" id="cd09274">
    <property type="entry name" value="RNase_HI_RT_Ty3"/>
    <property type="match status" value="1"/>
</dbReference>
<evidence type="ECO:0000313" key="3">
    <source>
        <dbReference type="EMBL" id="TYJ97002.1"/>
    </source>
</evidence>
<evidence type="ECO:0000313" key="4">
    <source>
        <dbReference type="Proteomes" id="UP000321947"/>
    </source>
</evidence>
<comment type="caution">
    <text evidence="3">The sequence shown here is derived from an EMBL/GenBank/DDBJ whole genome shotgun (WGS) entry which is preliminary data.</text>
</comment>
<feature type="domain" description="Reverse transcriptase/retrotransposon-derived protein RNase H-like" evidence="2">
    <location>
        <begin position="46"/>
        <end position="138"/>
    </location>
</feature>
<dbReference type="GO" id="GO:0003824">
    <property type="term" value="F:catalytic activity"/>
    <property type="evidence" value="ECO:0007669"/>
    <property type="project" value="UniProtKB-KW"/>
</dbReference>
<dbReference type="FunFam" id="3.10.20.370:FF:000001">
    <property type="entry name" value="Retrovirus-related Pol polyprotein from transposon 17.6-like protein"/>
    <property type="match status" value="1"/>
</dbReference>
<name>A0A5D3BAY5_CUCMM</name>
<dbReference type="Gene3D" id="3.30.70.270">
    <property type="match status" value="1"/>
</dbReference>
<gene>
    <name evidence="3" type="ORF">E5676_scaffold506G00530</name>
</gene>
<organism evidence="3 4">
    <name type="scientific">Cucumis melo var. makuwa</name>
    <name type="common">Oriental melon</name>
    <dbReference type="NCBI Taxonomy" id="1194695"/>
    <lineage>
        <taxon>Eukaryota</taxon>
        <taxon>Viridiplantae</taxon>
        <taxon>Streptophyta</taxon>
        <taxon>Embryophyta</taxon>
        <taxon>Tracheophyta</taxon>
        <taxon>Spermatophyta</taxon>
        <taxon>Magnoliopsida</taxon>
        <taxon>eudicotyledons</taxon>
        <taxon>Gunneridae</taxon>
        <taxon>Pentapetalae</taxon>
        <taxon>rosids</taxon>
        <taxon>fabids</taxon>
        <taxon>Cucurbitales</taxon>
        <taxon>Cucurbitaceae</taxon>
        <taxon>Benincaseae</taxon>
        <taxon>Cucumis</taxon>
    </lineage>
</organism>
<accession>A0A5D3BAY5</accession>
<dbReference type="InterPro" id="IPR041577">
    <property type="entry name" value="RT_RNaseH_2"/>
</dbReference>
<dbReference type="Proteomes" id="UP000321947">
    <property type="component" value="Unassembled WGS sequence"/>
</dbReference>
<dbReference type="PANTHER" id="PTHR37984:SF5">
    <property type="entry name" value="PROTEIN NYNRIN-LIKE"/>
    <property type="match status" value="1"/>
</dbReference>
<dbReference type="AlphaFoldDB" id="A0A5D3BAY5"/>
<protein>
    <submittedName>
        <fullName evidence="3">Retrovirus-related Pol polyprotein from transposon 17.6</fullName>
    </submittedName>
</protein>
<sequence>MLITSSYSIVPSCLVHLAPPSTFVEDFFKLALPLSSLTRKNAKYFWSEKYEQSFQELKKRFVSKPILILPIMRKEFTDYCDASRQGLGYVLMQEEKVVAYASRQLKKHECNYPTHDLELAAVVLALKIWRCYLFGEKCLIFTVHKSLIYLFDQNELNLRQKKGLECHTPSRTTCYLRPKDGVKPTNNAFLYLYLSTLLKTFM</sequence>